<protein>
    <submittedName>
        <fullName evidence="2">Uncharacterized protein</fullName>
    </submittedName>
</protein>
<dbReference type="AlphaFoldDB" id="A0A1E1W9R3"/>
<feature type="compositionally biased region" description="Low complexity" evidence="1">
    <location>
        <begin position="108"/>
        <end position="144"/>
    </location>
</feature>
<feature type="compositionally biased region" description="Low complexity" evidence="1">
    <location>
        <begin position="88"/>
        <end position="100"/>
    </location>
</feature>
<feature type="compositionally biased region" description="Low complexity" evidence="1">
    <location>
        <begin position="61"/>
        <end position="72"/>
    </location>
</feature>
<feature type="compositionally biased region" description="Polar residues" evidence="1">
    <location>
        <begin position="74"/>
        <end position="86"/>
    </location>
</feature>
<name>A0A1E1W9R3_PECGO</name>
<evidence type="ECO:0000256" key="1">
    <source>
        <dbReference type="SAM" id="MobiDB-lite"/>
    </source>
</evidence>
<sequence length="153" mass="17503">ALVARLADLADRLKYHDPALAEDPPLVDEPPDSAEPSPRHQQQWLDDVKNIAHMLTAEASQHTTPQHTTPQHNYYDNSGNNTNIGWNEQAQQQYQPQTYAEPEESPDYSQYYQQQQQSQLQQQQELQQQQLLQQQQQQQQLQQSAAAPAPAPP</sequence>
<feature type="region of interest" description="Disordered" evidence="1">
    <location>
        <begin position="54"/>
        <end position="153"/>
    </location>
</feature>
<gene>
    <name evidence="2" type="ORF">g.3023</name>
</gene>
<dbReference type="EMBL" id="GDQN01007348">
    <property type="protein sequence ID" value="JAT83706.1"/>
    <property type="molecule type" value="Transcribed_RNA"/>
</dbReference>
<dbReference type="OrthoDB" id="8918678at2759"/>
<evidence type="ECO:0000313" key="2">
    <source>
        <dbReference type="EMBL" id="JAT83706.1"/>
    </source>
</evidence>
<feature type="non-terminal residue" evidence="2">
    <location>
        <position position="1"/>
    </location>
</feature>
<accession>A0A1E1W9R3</accession>
<feature type="non-terminal residue" evidence="2">
    <location>
        <position position="153"/>
    </location>
</feature>
<organism evidence="2">
    <name type="scientific">Pectinophora gossypiella</name>
    <name type="common">Cotton pink bollworm</name>
    <name type="synonym">Depressaria gossypiella</name>
    <dbReference type="NCBI Taxonomy" id="13191"/>
    <lineage>
        <taxon>Eukaryota</taxon>
        <taxon>Metazoa</taxon>
        <taxon>Ecdysozoa</taxon>
        <taxon>Arthropoda</taxon>
        <taxon>Hexapoda</taxon>
        <taxon>Insecta</taxon>
        <taxon>Pterygota</taxon>
        <taxon>Neoptera</taxon>
        <taxon>Endopterygota</taxon>
        <taxon>Lepidoptera</taxon>
        <taxon>Glossata</taxon>
        <taxon>Ditrysia</taxon>
        <taxon>Gelechioidea</taxon>
        <taxon>Gelechiidae</taxon>
        <taxon>Apatetrinae</taxon>
        <taxon>Pectinophora</taxon>
    </lineage>
</organism>
<proteinExistence type="predicted"/>
<reference evidence="2" key="1">
    <citation type="submission" date="2015-09" db="EMBL/GenBank/DDBJ databases">
        <title>De novo assembly of Pectinophora gossypiella (Pink Bollworm) gut transcriptome.</title>
        <authorList>
            <person name="Tassone E.E."/>
        </authorList>
    </citation>
    <scope>NUCLEOTIDE SEQUENCE</scope>
</reference>
<feature type="region of interest" description="Disordered" evidence="1">
    <location>
        <begin position="13"/>
        <end position="42"/>
    </location>
</feature>